<keyword evidence="2" id="KW-0378">Hydrolase</keyword>
<dbReference type="GO" id="GO:0016791">
    <property type="term" value="F:phosphatase activity"/>
    <property type="evidence" value="ECO:0007669"/>
    <property type="project" value="TreeGrafter"/>
</dbReference>
<evidence type="ECO:0000256" key="2">
    <source>
        <dbReference type="ARBA" id="ARBA00022801"/>
    </source>
</evidence>
<dbReference type="Proteomes" id="UP001140094">
    <property type="component" value="Unassembled WGS sequence"/>
</dbReference>
<dbReference type="PANTHER" id="PTHR11567:SF110">
    <property type="entry name" value="2-PHOSPHOXYLOSE PHOSPHATASE 1"/>
    <property type="match status" value="1"/>
</dbReference>
<dbReference type="AlphaFoldDB" id="A0A9W8HRY1"/>
<evidence type="ECO:0000313" key="3">
    <source>
        <dbReference type="EMBL" id="KAJ2795458.1"/>
    </source>
</evidence>
<protein>
    <recommendedName>
        <fullName evidence="5">Phosphoglycerate mutase-like protein</fullName>
    </recommendedName>
</protein>
<gene>
    <name evidence="3" type="ORF">H4R20_005870</name>
</gene>
<evidence type="ECO:0000313" key="4">
    <source>
        <dbReference type="Proteomes" id="UP001140094"/>
    </source>
</evidence>
<dbReference type="InterPro" id="IPR050645">
    <property type="entry name" value="Histidine_acid_phosphatase"/>
</dbReference>
<dbReference type="EMBL" id="JANBUO010002188">
    <property type="protein sequence ID" value="KAJ2795458.1"/>
    <property type="molecule type" value="Genomic_DNA"/>
</dbReference>
<dbReference type="CDD" id="cd07061">
    <property type="entry name" value="HP_HAP_like"/>
    <property type="match status" value="1"/>
</dbReference>
<dbReference type="InterPro" id="IPR029033">
    <property type="entry name" value="His_PPase_superfam"/>
</dbReference>
<keyword evidence="4" id="KW-1185">Reference proteome</keyword>
<evidence type="ECO:0000256" key="1">
    <source>
        <dbReference type="ARBA" id="ARBA00005375"/>
    </source>
</evidence>
<comment type="caution">
    <text evidence="3">The sequence shown here is derived from an EMBL/GenBank/DDBJ whole genome shotgun (WGS) entry which is preliminary data.</text>
</comment>
<dbReference type="PANTHER" id="PTHR11567">
    <property type="entry name" value="ACID PHOSPHATASE-RELATED"/>
    <property type="match status" value="1"/>
</dbReference>
<proteinExistence type="inferred from homology"/>
<name>A0A9W8HRY1_9FUNG</name>
<comment type="similarity">
    <text evidence="1">Belongs to the histidine acid phosphatase family.</text>
</comment>
<organism evidence="3 4">
    <name type="scientific">Coemansia guatemalensis</name>
    <dbReference type="NCBI Taxonomy" id="2761395"/>
    <lineage>
        <taxon>Eukaryota</taxon>
        <taxon>Fungi</taxon>
        <taxon>Fungi incertae sedis</taxon>
        <taxon>Zoopagomycota</taxon>
        <taxon>Kickxellomycotina</taxon>
        <taxon>Kickxellomycetes</taxon>
        <taxon>Kickxellales</taxon>
        <taxon>Kickxellaceae</taxon>
        <taxon>Coemansia</taxon>
    </lineage>
</organism>
<dbReference type="InterPro" id="IPR000560">
    <property type="entry name" value="His_Pase_clade-2"/>
</dbReference>
<accession>A0A9W8HRY1</accession>
<dbReference type="SUPFAM" id="SSF53254">
    <property type="entry name" value="Phosphoglycerate mutase-like"/>
    <property type="match status" value="1"/>
</dbReference>
<dbReference type="OrthoDB" id="10257284at2759"/>
<evidence type="ECO:0008006" key="5">
    <source>
        <dbReference type="Google" id="ProtNLM"/>
    </source>
</evidence>
<dbReference type="Gene3D" id="3.40.50.1240">
    <property type="entry name" value="Phosphoglycerate mutase-like"/>
    <property type="match status" value="1"/>
</dbReference>
<reference evidence="3" key="1">
    <citation type="submission" date="2022-07" db="EMBL/GenBank/DDBJ databases">
        <title>Phylogenomic reconstructions and comparative analyses of Kickxellomycotina fungi.</title>
        <authorList>
            <person name="Reynolds N.K."/>
            <person name="Stajich J.E."/>
            <person name="Barry K."/>
            <person name="Grigoriev I.V."/>
            <person name="Crous P."/>
            <person name="Smith M.E."/>
        </authorList>
    </citation>
    <scope>NUCLEOTIDE SEQUENCE</scope>
    <source>
        <strain evidence="3">NRRL 1565</strain>
    </source>
</reference>
<dbReference type="Pfam" id="PF00328">
    <property type="entry name" value="His_Phos_2"/>
    <property type="match status" value="1"/>
</dbReference>
<sequence>MKAVNLFEPLGKKVTSEASDSALDSKLEYEPAFWGIRIVEKPTQKANPDEAWGPRSCHMGQLSDVGLTTLHHSGAFLRTLYAEKLKFIPQKPEGNLSDWLYIRTTDYSRVIQSTYALLTGLYPGYPKQQEKSTMGKYMWPAFGKEFLRQFPIHTRDIFKDPLNVISRGPDYLDMLKGITIEDTCKIKWLDDVYRQTIQIPSIGARAKELMHHTAPASNFHHLFDELMSSKAHGIPLPSGVSSEHMDNIHEASYFQWMAIPQTTKGQKMGYGELVSNIAQTMAQAASATDASTEDWPRIGSQRTHDLLVSHDGGLREPSGHEIPRVPRMALYGTHDVTIGSLATILGSTRKKWPMFGSLMTIELFKDTTTPLEEVQRNLPLPSTLEQQPPTTDGYFVRVQLDKEIIKLPTCQMQGKHHPKMGTGVCSLAAFYEHIESIVE</sequence>